<organism evidence="1 2">
    <name type="scientific">Chiloscyllium punctatum</name>
    <name type="common">Brownbanded bambooshark</name>
    <name type="synonym">Hemiscyllium punctatum</name>
    <dbReference type="NCBI Taxonomy" id="137246"/>
    <lineage>
        <taxon>Eukaryota</taxon>
        <taxon>Metazoa</taxon>
        <taxon>Chordata</taxon>
        <taxon>Craniata</taxon>
        <taxon>Vertebrata</taxon>
        <taxon>Chondrichthyes</taxon>
        <taxon>Elasmobranchii</taxon>
        <taxon>Galeomorphii</taxon>
        <taxon>Galeoidea</taxon>
        <taxon>Orectolobiformes</taxon>
        <taxon>Hemiscylliidae</taxon>
        <taxon>Chiloscyllium</taxon>
    </lineage>
</organism>
<comment type="caution">
    <text evidence="1">The sequence shown here is derived from an EMBL/GenBank/DDBJ whole genome shotgun (WGS) entry which is preliminary data.</text>
</comment>
<accession>A0A401U1J9</accession>
<gene>
    <name evidence="1" type="ORF">chiPu_0033281</name>
</gene>
<protein>
    <submittedName>
        <fullName evidence="1">Uncharacterized protein</fullName>
    </submittedName>
</protein>
<dbReference type="Proteomes" id="UP000287033">
    <property type="component" value="Unassembled WGS sequence"/>
</dbReference>
<dbReference type="EMBL" id="BEZZ01258940">
    <property type="protein sequence ID" value="GCC48761.1"/>
    <property type="molecule type" value="Genomic_DNA"/>
</dbReference>
<evidence type="ECO:0000313" key="1">
    <source>
        <dbReference type="EMBL" id="GCC48761.1"/>
    </source>
</evidence>
<sequence length="87" mass="9491">MPTAHPLRQRAPALMSGQCSFALNSKPDSDTRPIQTGCRFRLLQFRSPALCSAGRRSAEDTLGRALGRSHRGLHILATGAIVRKHVD</sequence>
<name>A0A401U1J9_CHIPU</name>
<feature type="non-terminal residue" evidence="1">
    <location>
        <position position="87"/>
    </location>
</feature>
<dbReference type="AlphaFoldDB" id="A0A401U1J9"/>
<evidence type="ECO:0000313" key="2">
    <source>
        <dbReference type="Proteomes" id="UP000287033"/>
    </source>
</evidence>
<proteinExistence type="predicted"/>
<reference evidence="1 2" key="1">
    <citation type="journal article" date="2018" name="Nat. Ecol. Evol.">
        <title>Shark genomes provide insights into elasmobranch evolution and the origin of vertebrates.</title>
        <authorList>
            <person name="Hara Y"/>
            <person name="Yamaguchi K"/>
            <person name="Onimaru K"/>
            <person name="Kadota M"/>
            <person name="Koyanagi M"/>
            <person name="Keeley SD"/>
            <person name="Tatsumi K"/>
            <person name="Tanaka K"/>
            <person name="Motone F"/>
            <person name="Kageyama Y"/>
            <person name="Nozu R"/>
            <person name="Adachi N"/>
            <person name="Nishimura O"/>
            <person name="Nakagawa R"/>
            <person name="Tanegashima C"/>
            <person name="Kiyatake I"/>
            <person name="Matsumoto R"/>
            <person name="Murakumo K"/>
            <person name="Nishida K"/>
            <person name="Terakita A"/>
            <person name="Kuratani S"/>
            <person name="Sato K"/>
            <person name="Hyodo S Kuraku.S."/>
        </authorList>
    </citation>
    <scope>NUCLEOTIDE SEQUENCE [LARGE SCALE GENOMIC DNA]</scope>
</reference>
<keyword evidence="2" id="KW-1185">Reference proteome</keyword>